<gene>
    <name evidence="2" type="ORF">SVUK_LOCUS17976</name>
</gene>
<protein>
    <submittedName>
        <fullName evidence="2">Uncharacterized protein</fullName>
    </submittedName>
</protein>
<dbReference type="Proteomes" id="UP000270094">
    <property type="component" value="Unassembled WGS sequence"/>
</dbReference>
<keyword evidence="3" id="KW-1185">Reference proteome</keyword>
<sequence length="178" mass="20042">MRVVNREMIPYSFEVRRAPVAINSEDVDNYDSEELEDESGYHSNEDMDTEFSSSMRKLTLGDFIVNGYVSKPSTSAQRVRKPSSSSGVTSSFEEVFAEPVNLLDISSATGAPHVFEVYDIKINGLDAFDLKQEIPLLMPGYCTVRWFGTECVSLSTKKDVTPKFVLFFEVLKKEGILR</sequence>
<evidence type="ECO:0000313" key="2">
    <source>
        <dbReference type="EMBL" id="VDM82978.1"/>
    </source>
</evidence>
<proteinExistence type="predicted"/>
<feature type="region of interest" description="Disordered" evidence="1">
    <location>
        <begin position="27"/>
        <end position="48"/>
    </location>
</feature>
<name>A0A3P7LV63_STRVU</name>
<evidence type="ECO:0000256" key="1">
    <source>
        <dbReference type="SAM" id="MobiDB-lite"/>
    </source>
</evidence>
<dbReference type="AlphaFoldDB" id="A0A3P7LV63"/>
<organism evidence="2 3">
    <name type="scientific">Strongylus vulgaris</name>
    <name type="common">Blood worm</name>
    <dbReference type="NCBI Taxonomy" id="40348"/>
    <lineage>
        <taxon>Eukaryota</taxon>
        <taxon>Metazoa</taxon>
        <taxon>Ecdysozoa</taxon>
        <taxon>Nematoda</taxon>
        <taxon>Chromadorea</taxon>
        <taxon>Rhabditida</taxon>
        <taxon>Rhabditina</taxon>
        <taxon>Rhabditomorpha</taxon>
        <taxon>Strongyloidea</taxon>
        <taxon>Strongylidae</taxon>
        <taxon>Strongylus</taxon>
    </lineage>
</organism>
<reference evidence="2 3" key="1">
    <citation type="submission" date="2018-11" db="EMBL/GenBank/DDBJ databases">
        <authorList>
            <consortium name="Pathogen Informatics"/>
        </authorList>
    </citation>
    <scope>NUCLEOTIDE SEQUENCE [LARGE SCALE GENOMIC DNA]</scope>
</reference>
<feature type="compositionally biased region" description="Acidic residues" evidence="1">
    <location>
        <begin position="27"/>
        <end position="38"/>
    </location>
</feature>
<accession>A0A3P7LV63</accession>
<evidence type="ECO:0000313" key="3">
    <source>
        <dbReference type="Proteomes" id="UP000270094"/>
    </source>
</evidence>
<dbReference type="EMBL" id="UYYB01120389">
    <property type="protein sequence ID" value="VDM82978.1"/>
    <property type="molecule type" value="Genomic_DNA"/>
</dbReference>